<sequence>MPKKGAADLDPDARFYPQKHRQSISKSFQRAKVIQRIQPFRNRYTIYFNEFNCYLYSEPVLGSPQRQAPAVRSFATTSVGPTLHTYGKALAATNTQQRSLEREKKGSSQSSIKFSEAEVQNHNRHGSGSGAGQQVIKPVEERDVEEDLSREHS</sequence>
<keyword evidence="3" id="KW-1185">Reference proteome</keyword>
<comment type="caution">
    <text evidence="2">The sequence shown here is derived from an EMBL/GenBank/DDBJ whole genome shotgun (WGS) entry which is preliminary data.</text>
</comment>
<dbReference type="Proteomes" id="UP001214576">
    <property type="component" value="Unassembled WGS sequence"/>
</dbReference>
<protein>
    <submittedName>
        <fullName evidence="2">Uncharacterized protein</fullName>
    </submittedName>
</protein>
<evidence type="ECO:0000313" key="3">
    <source>
        <dbReference type="Proteomes" id="UP001214576"/>
    </source>
</evidence>
<reference evidence="2" key="1">
    <citation type="submission" date="2022-03" db="EMBL/GenBank/DDBJ databases">
        <title>Genomic analyses of argali, domestic sheep and their hybrids provide insights into chromosomal evolution, heterosis and genetic basis of agronomic traits.</title>
        <authorList>
            <person name="Li M."/>
        </authorList>
    </citation>
    <scope>NUCLEOTIDE SEQUENCE</scope>
    <source>
        <strain evidence="2">CAU-MHL-2022a</strain>
        <tissue evidence="2">Skin</tissue>
    </source>
</reference>
<feature type="region of interest" description="Disordered" evidence="1">
    <location>
        <begin position="92"/>
        <end position="153"/>
    </location>
</feature>
<organism evidence="2 3">
    <name type="scientific">Ovis ammon polii</name>
    <dbReference type="NCBI Taxonomy" id="230172"/>
    <lineage>
        <taxon>Eukaryota</taxon>
        <taxon>Metazoa</taxon>
        <taxon>Chordata</taxon>
        <taxon>Craniata</taxon>
        <taxon>Vertebrata</taxon>
        <taxon>Euteleostomi</taxon>
        <taxon>Mammalia</taxon>
        <taxon>Eutheria</taxon>
        <taxon>Laurasiatheria</taxon>
        <taxon>Artiodactyla</taxon>
        <taxon>Ruminantia</taxon>
        <taxon>Pecora</taxon>
        <taxon>Bovidae</taxon>
        <taxon>Caprinae</taxon>
        <taxon>Ovis</taxon>
    </lineage>
</organism>
<evidence type="ECO:0000313" key="2">
    <source>
        <dbReference type="EMBL" id="KAI4529249.1"/>
    </source>
</evidence>
<gene>
    <name evidence="2" type="ORF">MG293_020497</name>
</gene>
<name>A0AAD4TN47_OVIAM</name>
<accession>A0AAD4TN47</accession>
<proteinExistence type="predicted"/>
<dbReference type="EMBL" id="JAKZEL010000028">
    <property type="protein sequence ID" value="KAI4529249.1"/>
    <property type="molecule type" value="Genomic_DNA"/>
</dbReference>
<evidence type="ECO:0000256" key="1">
    <source>
        <dbReference type="SAM" id="MobiDB-lite"/>
    </source>
</evidence>
<dbReference type="AlphaFoldDB" id="A0AAD4TN47"/>